<proteinExistence type="predicted"/>
<gene>
    <name evidence="1" type="ORF">BC10311_06158</name>
</gene>
<dbReference type="RefSeq" id="WP_176373197.1">
    <property type="nucleotide sequence ID" value="NZ_FMBG01000025.1"/>
</dbReference>
<evidence type="ECO:0000313" key="2">
    <source>
        <dbReference type="Proteomes" id="UP000195728"/>
    </source>
</evidence>
<dbReference type="AlphaFoldDB" id="A0AB37Z1F5"/>
<dbReference type="EMBL" id="FMBG01000025">
    <property type="protein sequence ID" value="SCC68683.1"/>
    <property type="molecule type" value="Genomic_DNA"/>
</dbReference>
<protein>
    <recommendedName>
        <fullName evidence="3">Transcriptional regulator</fullName>
    </recommendedName>
</protein>
<accession>A0AB37Z1F5</accession>
<evidence type="ECO:0000313" key="1">
    <source>
        <dbReference type="EMBL" id="SCC68683.1"/>
    </source>
</evidence>
<comment type="caution">
    <text evidence="1">The sequence shown here is derived from an EMBL/GenBank/DDBJ whole genome shotgun (WGS) entry which is preliminary data.</text>
</comment>
<reference evidence="1 2" key="1">
    <citation type="submission" date="2016-08" db="EMBL/GenBank/DDBJ databases">
        <authorList>
            <person name="Loux V."/>
            <person name="Rue O."/>
        </authorList>
    </citation>
    <scope>NUCLEOTIDE SEQUENCE [LARGE SCALE GENOMIC DNA]</scope>
    <source>
        <strain evidence="1 2">WSBC_10311</strain>
    </source>
</reference>
<evidence type="ECO:0008006" key="3">
    <source>
        <dbReference type="Google" id="ProtNLM"/>
    </source>
</evidence>
<sequence>MNQKEFSIMYDCSFTYVGKLKKKWESEEKWKGPTDMREIKNTRIFPSIQCN</sequence>
<dbReference type="Proteomes" id="UP000195728">
    <property type="component" value="Unassembled WGS sequence"/>
</dbReference>
<organism evidence="1 2">
    <name type="scientific">Bacillus wiedmannii</name>
    <dbReference type="NCBI Taxonomy" id="1890302"/>
    <lineage>
        <taxon>Bacteria</taxon>
        <taxon>Bacillati</taxon>
        <taxon>Bacillota</taxon>
        <taxon>Bacilli</taxon>
        <taxon>Bacillales</taxon>
        <taxon>Bacillaceae</taxon>
        <taxon>Bacillus</taxon>
        <taxon>Bacillus cereus group</taxon>
    </lineage>
</organism>
<name>A0AB37Z1F5_9BACI</name>